<keyword evidence="3" id="KW-1185">Reference proteome</keyword>
<evidence type="ECO:0000256" key="1">
    <source>
        <dbReference type="SAM" id="MobiDB-lite"/>
    </source>
</evidence>
<name>A0A7M7PNF5_STRPU</name>
<feature type="compositionally biased region" description="Basic and acidic residues" evidence="1">
    <location>
        <begin position="234"/>
        <end position="261"/>
    </location>
</feature>
<feature type="compositionally biased region" description="Polar residues" evidence="1">
    <location>
        <begin position="188"/>
        <end position="199"/>
    </location>
</feature>
<evidence type="ECO:0000313" key="2">
    <source>
        <dbReference type="EnsemblMetazoa" id="XP_030853673"/>
    </source>
</evidence>
<dbReference type="RefSeq" id="XP_030853673.1">
    <property type="nucleotide sequence ID" value="XM_030997813.1"/>
</dbReference>
<sequence>MPSPSRQVLNNNSPASGSTEPDSLLQFSPPCRMVESVNNNHSIEEKDDMLTFSMVTDIAGKAMPTTTTTTTTDVKMLPLIPDGFVDGEHYNEVNIGLQETMFEGSVEHKNNSNHSQQDFFCQFDTSPTILDGVDDDDHEEQRLSSTHSSPTLSHHECIQIDSKTYSAPNSPHGKPPFSRHPKKKLVRRQSSPPTSSANAETEEDPEDNQTASPDSPSTRTKFRRSFFKRFSAGNKEELQGKSRALSVRERKVQKKPQPETKKKARRTFSVGDDQLMRIRQQQPAGAKSTNSNSNIFASVKEEDEATSAPPPPSSPSLPGQPAANQESAFEDVFTPNSLTETQKKARNM</sequence>
<proteinExistence type="predicted"/>
<organism evidence="2 3">
    <name type="scientific">Strongylocentrotus purpuratus</name>
    <name type="common">Purple sea urchin</name>
    <dbReference type="NCBI Taxonomy" id="7668"/>
    <lineage>
        <taxon>Eukaryota</taxon>
        <taxon>Metazoa</taxon>
        <taxon>Echinodermata</taxon>
        <taxon>Eleutherozoa</taxon>
        <taxon>Echinozoa</taxon>
        <taxon>Echinoidea</taxon>
        <taxon>Euechinoidea</taxon>
        <taxon>Echinacea</taxon>
        <taxon>Camarodonta</taxon>
        <taxon>Echinidea</taxon>
        <taxon>Strongylocentrotidae</taxon>
        <taxon>Strongylocentrotus</taxon>
    </lineage>
</organism>
<feature type="compositionally biased region" description="Low complexity" evidence="1">
    <location>
        <begin position="143"/>
        <end position="152"/>
    </location>
</feature>
<dbReference type="EnsemblMetazoa" id="XM_030997813">
    <property type="protein sequence ID" value="XP_030853673"/>
    <property type="gene ID" value="LOC115929229"/>
</dbReference>
<feature type="region of interest" description="Disordered" evidence="1">
    <location>
        <begin position="130"/>
        <end position="348"/>
    </location>
</feature>
<protein>
    <submittedName>
        <fullName evidence="2">Uncharacterized protein</fullName>
    </submittedName>
</protein>
<feature type="compositionally biased region" description="Basic residues" evidence="1">
    <location>
        <begin position="177"/>
        <end position="187"/>
    </location>
</feature>
<feature type="compositionally biased region" description="Polar residues" evidence="1">
    <location>
        <begin position="1"/>
        <end position="21"/>
    </location>
</feature>
<accession>A0A7M7PNF5</accession>
<dbReference type="AlphaFoldDB" id="A0A7M7PNF5"/>
<dbReference type="OMA" id="PPCRMVE"/>
<feature type="compositionally biased region" description="Polar residues" evidence="1">
    <location>
        <begin position="279"/>
        <end position="296"/>
    </location>
</feature>
<dbReference type="Proteomes" id="UP000007110">
    <property type="component" value="Unassembled WGS sequence"/>
</dbReference>
<evidence type="ECO:0000313" key="3">
    <source>
        <dbReference type="Proteomes" id="UP000007110"/>
    </source>
</evidence>
<dbReference type="GeneID" id="115929229"/>
<feature type="region of interest" description="Disordered" evidence="1">
    <location>
        <begin position="1"/>
        <end position="27"/>
    </location>
</feature>
<reference evidence="2" key="2">
    <citation type="submission" date="2021-01" db="UniProtKB">
        <authorList>
            <consortium name="EnsemblMetazoa"/>
        </authorList>
    </citation>
    <scope>IDENTIFICATION</scope>
</reference>
<reference evidence="3" key="1">
    <citation type="submission" date="2015-02" db="EMBL/GenBank/DDBJ databases">
        <title>Genome sequencing for Strongylocentrotus purpuratus.</title>
        <authorList>
            <person name="Murali S."/>
            <person name="Liu Y."/>
            <person name="Vee V."/>
            <person name="English A."/>
            <person name="Wang M."/>
            <person name="Skinner E."/>
            <person name="Han Y."/>
            <person name="Muzny D.M."/>
            <person name="Worley K.C."/>
            <person name="Gibbs R.A."/>
        </authorList>
    </citation>
    <scope>NUCLEOTIDE SEQUENCE</scope>
</reference>